<sequence length="106" mass="11459">MKKKPVARKVEDEVATWQEARKVAELGKREAVAGGALLDVPVDEVGNGQQRRGVGEYAARKWRRLRIDKGGRGKGGEVSLGMQGGEWNDVHARKENKAVDSGGAPP</sequence>
<evidence type="ECO:0000313" key="5">
    <source>
        <dbReference type="Proteomes" id="UP000639772"/>
    </source>
</evidence>
<organism evidence="3 5">
    <name type="scientific">Vanilla planifolia</name>
    <name type="common">Vanilla</name>
    <dbReference type="NCBI Taxonomy" id="51239"/>
    <lineage>
        <taxon>Eukaryota</taxon>
        <taxon>Viridiplantae</taxon>
        <taxon>Streptophyta</taxon>
        <taxon>Embryophyta</taxon>
        <taxon>Tracheophyta</taxon>
        <taxon>Spermatophyta</taxon>
        <taxon>Magnoliopsida</taxon>
        <taxon>Liliopsida</taxon>
        <taxon>Asparagales</taxon>
        <taxon>Orchidaceae</taxon>
        <taxon>Vanilloideae</taxon>
        <taxon>Vanilleae</taxon>
        <taxon>Vanilla</taxon>
    </lineage>
</organism>
<feature type="region of interest" description="Disordered" evidence="1">
    <location>
        <begin position="69"/>
        <end position="106"/>
    </location>
</feature>
<dbReference type="Proteomes" id="UP000636800">
    <property type="component" value="Unassembled WGS sequence"/>
</dbReference>
<name>A0A835PC74_VANPL</name>
<proteinExistence type="predicted"/>
<accession>A0A835PC74</accession>
<dbReference type="Proteomes" id="UP000639772">
    <property type="component" value="Unassembled WGS sequence"/>
</dbReference>
<evidence type="ECO:0000256" key="1">
    <source>
        <dbReference type="SAM" id="MobiDB-lite"/>
    </source>
</evidence>
<evidence type="ECO:0000313" key="4">
    <source>
        <dbReference type="Proteomes" id="UP000636800"/>
    </source>
</evidence>
<dbReference type="EMBL" id="JADCNM010000083">
    <property type="protein sequence ID" value="KAG0450996.1"/>
    <property type="molecule type" value="Genomic_DNA"/>
</dbReference>
<evidence type="ECO:0000313" key="2">
    <source>
        <dbReference type="EMBL" id="KAG0450901.1"/>
    </source>
</evidence>
<reference evidence="4 5" key="1">
    <citation type="journal article" date="2020" name="Nat. Food">
        <title>A phased Vanilla planifolia genome enables genetic improvement of flavour and production.</title>
        <authorList>
            <person name="Hasing T."/>
            <person name="Tang H."/>
            <person name="Brym M."/>
            <person name="Khazi F."/>
            <person name="Huang T."/>
            <person name="Chambers A.H."/>
        </authorList>
    </citation>
    <scope>NUCLEOTIDE SEQUENCE [LARGE SCALE GENOMIC DNA]</scope>
    <source>
        <tissue evidence="3">Leaf</tissue>
    </source>
</reference>
<keyword evidence="4" id="KW-1185">Reference proteome</keyword>
<evidence type="ECO:0000313" key="3">
    <source>
        <dbReference type="EMBL" id="KAG0450996.1"/>
    </source>
</evidence>
<dbReference type="AlphaFoldDB" id="A0A835PC74"/>
<protein>
    <submittedName>
        <fullName evidence="3">Uncharacterized protein</fullName>
    </submittedName>
</protein>
<gene>
    <name evidence="3" type="ORF">HPP92_026467</name>
    <name evidence="2" type="ORF">HPP92_026690</name>
</gene>
<feature type="compositionally biased region" description="Basic and acidic residues" evidence="1">
    <location>
        <begin position="88"/>
        <end position="98"/>
    </location>
</feature>
<dbReference type="EMBL" id="JADCNL010000082">
    <property type="protein sequence ID" value="KAG0450901.1"/>
    <property type="molecule type" value="Genomic_DNA"/>
</dbReference>
<comment type="caution">
    <text evidence="3">The sequence shown here is derived from an EMBL/GenBank/DDBJ whole genome shotgun (WGS) entry which is preliminary data.</text>
</comment>